<dbReference type="RefSeq" id="WP_103920029.1">
    <property type="nucleotide sequence ID" value="NZ_FMSV02000440.1"/>
</dbReference>
<name>A0A1H6F7U6_9GAMM</name>
<dbReference type="Pfam" id="PF00534">
    <property type="entry name" value="Glycos_transf_1"/>
    <property type="match status" value="1"/>
</dbReference>
<dbReference type="Gene3D" id="3.40.50.2000">
    <property type="entry name" value="Glycogen Phosphorylase B"/>
    <property type="match status" value="1"/>
</dbReference>
<dbReference type="EMBL" id="FMSV02000440">
    <property type="protein sequence ID" value="SEH06207.1"/>
    <property type="molecule type" value="Genomic_DNA"/>
</dbReference>
<dbReference type="GO" id="GO:0102710">
    <property type="term" value="F:D-inositol-3-phosphate glycosyltransferase activity"/>
    <property type="evidence" value="ECO:0007669"/>
    <property type="project" value="UniProtKB-EC"/>
</dbReference>
<keyword evidence="4" id="KW-1185">Reference proteome</keyword>
<dbReference type="PANTHER" id="PTHR45918">
    <property type="entry name" value="ALPHA-1,3/1,6-MANNOSYLTRANSFERASE ALG2"/>
    <property type="match status" value="1"/>
</dbReference>
<feature type="domain" description="Glycosyl transferase family 1" evidence="2">
    <location>
        <begin position="197"/>
        <end position="335"/>
    </location>
</feature>
<dbReference type="Proteomes" id="UP000236724">
    <property type="component" value="Unassembled WGS sequence"/>
</dbReference>
<proteinExistence type="predicted"/>
<keyword evidence="3" id="KW-0328">Glycosyltransferase</keyword>
<keyword evidence="1 3" id="KW-0808">Transferase</keyword>
<evidence type="ECO:0000259" key="2">
    <source>
        <dbReference type="Pfam" id="PF00534"/>
    </source>
</evidence>
<dbReference type="InterPro" id="IPR027054">
    <property type="entry name" value="ALG2"/>
</dbReference>
<gene>
    <name evidence="3" type="primary">mshA_1</name>
    <name evidence="3" type="ORF">MBHS_02062</name>
</gene>
<accession>A0A1H6F7U6</accession>
<protein>
    <submittedName>
        <fullName evidence="3">D-inositol-3-phosphate glycosyltransferase</fullName>
        <ecNumber evidence="3">2.4.1.250</ecNumber>
    </submittedName>
</protein>
<dbReference type="PANTHER" id="PTHR45918:SF1">
    <property type="entry name" value="ALPHA-1,3_1,6-MANNOSYLTRANSFERASE ALG2"/>
    <property type="match status" value="1"/>
</dbReference>
<dbReference type="InterPro" id="IPR001296">
    <property type="entry name" value="Glyco_trans_1"/>
</dbReference>
<reference evidence="3 4" key="1">
    <citation type="submission" date="2016-10" db="EMBL/GenBank/DDBJ databases">
        <authorList>
            <person name="de Groot N.N."/>
        </authorList>
    </citation>
    <scope>NUCLEOTIDE SEQUENCE [LARGE SCALE GENOMIC DNA]</scope>
    <source>
        <strain evidence="3">MBHS1</strain>
    </source>
</reference>
<evidence type="ECO:0000313" key="3">
    <source>
        <dbReference type="EMBL" id="SEH06207.1"/>
    </source>
</evidence>
<dbReference type="EC" id="2.4.1.250" evidence="3"/>
<evidence type="ECO:0000256" key="1">
    <source>
        <dbReference type="ARBA" id="ARBA00022679"/>
    </source>
</evidence>
<dbReference type="AlphaFoldDB" id="A0A1H6F7U6"/>
<evidence type="ECO:0000313" key="4">
    <source>
        <dbReference type="Proteomes" id="UP000236724"/>
    </source>
</evidence>
<dbReference type="OrthoDB" id="9801609at2"/>
<organism evidence="3 4">
    <name type="scientific">Candidatus Venteria ishoeyi</name>
    <dbReference type="NCBI Taxonomy" id="1899563"/>
    <lineage>
        <taxon>Bacteria</taxon>
        <taxon>Pseudomonadati</taxon>
        <taxon>Pseudomonadota</taxon>
        <taxon>Gammaproteobacteria</taxon>
        <taxon>Thiotrichales</taxon>
        <taxon>Thiotrichaceae</taxon>
        <taxon>Venteria</taxon>
    </lineage>
</organism>
<dbReference type="GO" id="GO:0004378">
    <property type="term" value="F:GDP-Man:Man(1)GlcNAc(2)-PP-Dol alpha-1,3-mannosyltransferase activity"/>
    <property type="evidence" value="ECO:0007669"/>
    <property type="project" value="InterPro"/>
</dbReference>
<sequence length="366" mass="41251">MQQTPKKIIILHDYFESLEGGGRLSSVLAEGLNAALACGFATKHHPFTHTARQQGQFYSLDSRSTIPLWRQYRLAQAFQGKTGFLQNYATAIYSGFYSPLAIKQHQQGRNILYCHTPPRFIYDQRDFYLSQIPAPLRPLLNAFSDWLQPRYEQAVQQMDVVIANSQNIQQRIQHYLKQDAQVVYPPCDTQALRWLGQGDYYLSTGRLDPLKRVDRLVQAFLQMPDKKLLITSGGPELKRLQGMAAAADNIQFSGWLDDAALKKLIGNAIATLYIPKDEDFGMSPVESMAAGKPVIGVAEGGLLESIIAEETGFLLPPDPSVEQIIAAVTAMTPQQARFMRSACEKQAQGFDQRYFIEQMREIIWSK</sequence>
<dbReference type="SUPFAM" id="SSF53756">
    <property type="entry name" value="UDP-Glycosyltransferase/glycogen phosphorylase"/>
    <property type="match status" value="1"/>
</dbReference>